<dbReference type="PANTHER" id="PTHR33202:SF7">
    <property type="entry name" value="FERRIC UPTAKE REGULATION PROTEIN"/>
    <property type="match status" value="1"/>
</dbReference>
<dbReference type="SUPFAM" id="SSF46785">
    <property type="entry name" value="Winged helix' DNA-binding domain"/>
    <property type="match status" value="1"/>
</dbReference>
<dbReference type="InterPro" id="IPR043135">
    <property type="entry name" value="Fur_C"/>
</dbReference>
<dbReference type="Gene3D" id="3.30.1490.190">
    <property type="match status" value="1"/>
</dbReference>
<keyword evidence="2" id="KW-0678">Repressor</keyword>
<dbReference type="GO" id="GO:0008270">
    <property type="term" value="F:zinc ion binding"/>
    <property type="evidence" value="ECO:0007669"/>
    <property type="project" value="TreeGrafter"/>
</dbReference>
<evidence type="ECO:0000256" key="2">
    <source>
        <dbReference type="ARBA" id="ARBA00022491"/>
    </source>
</evidence>
<dbReference type="EMBL" id="CP058649">
    <property type="protein sequence ID" value="QUI22656.1"/>
    <property type="molecule type" value="Genomic_DNA"/>
</dbReference>
<evidence type="ECO:0000256" key="7">
    <source>
        <dbReference type="PIRSR" id="PIRSR602481-1"/>
    </source>
</evidence>
<evidence type="ECO:0000256" key="6">
    <source>
        <dbReference type="ARBA" id="ARBA00023163"/>
    </source>
</evidence>
<organism evidence="8 9">
    <name type="scientific">Vallitalea pronyensis</name>
    <dbReference type="NCBI Taxonomy" id="1348613"/>
    <lineage>
        <taxon>Bacteria</taxon>
        <taxon>Bacillati</taxon>
        <taxon>Bacillota</taxon>
        <taxon>Clostridia</taxon>
        <taxon>Lachnospirales</taxon>
        <taxon>Vallitaleaceae</taxon>
        <taxon>Vallitalea</taxon>
    </lineage>
</organism>
<dbReference type="RefSeq" id="WP_212698148.1">
    <property type="nucleotide sequence ID" value="NZ_CP058649.1"/>
</dbReference>
<evidence type="ECO:0000313" key="8">
    <source>
        <dbReference type="EMBL" id="QUI22656.1"/>
    </source>
</evidence>
<dbReference type="GO" id="GO:1900376">
    <property type="term" value="P:regulation of secondary metabolite biosynthetic process"/>
    <property type="evidence" value="ECO:0007669"/>
    <property type="project" value="TreeGrafter"/>
</dbReference>
<dbReference type="InterPro" id="IPR036388">
    <property type="entry name" value="WH-like_DNA-bd_sf"/>
</dbReference>
<dbReference type="Pfam" id="PF01475">
    <property type="entry name" value="FUR"/>
    <property type="match status" value="1"/>
</dbReference>
<feature type="binding site" evidence="7">
    <location>
        <position position="140"/>
    </location>
    <ligand>
        <name>Zn(2+)</name>
        <dbReference type="ChEBI" id="CHEBI:29105"/>
    </ligand>
</feature>
<comment type="cofactor">
    <cofactor evidence="7">
        <name>Zn(2+)</name>
        <dbReference type="ChEBI" id="CHEBI:29105"/>
    </cofactor>
    <text evidence="7">Binds 1 zinc ion per subunit.</text>
</comment>
<reference evidence="8" key="1">
    <citation type="submission" date="2020-07" db="EMBL/GenBank/DDBJ databases">
        <title>Vallitalea pronyensis genome.</title>
        <authorList>
            <person name="Postec A."/>
        </authorList>
    </citation>
    <scope>NUCLEOTIDE SEQUENCE</scope>
    <source>
        <strain evidence="8">FatNI3</strain>
    </source>
</reference>
<dbReference type="PANTHER" id="PTHR33202">
    <property type="entry name" value="ZINC UPTAKE REGULATION PROTEIN"/>
    <property type="match status" value="1"/>
</dbReference>
<sequence length="145" mass="17178">MDNKMMKLEKICEDNNVRLTTRRRAVLELFLKHEDHLRAEDIHNLLKHTGIGYATVYRTLEILERIGIIQEVMIDQVKYYELRMFSEKCLHVHFKCETCKEVFDCQDVKLGLDIIDLRDYTEKTYGVKVHDLAIVMVGQCEKCQL</sequence>
<dbReference type="GO" id="GO:0003700">
    <property type="term" value="F:DNA-binding transcription factor activity"/>
    <property type="evidence" value="ECO:0007669"/>
    <property type="project" value="InterPro"/>
</dbReference>
<dbReference type="GO" id="GO:0000976">
    <property type="term" value="F:transcription cis-regulatory region binding"/>
    <property type="evidence" value="ECO:0007669"/>
    <property type="project" value="TreeGrafter"/>
</dbReference>
<feature type="binding site" evidence="7">
    <location>
        <position position="96"/>
    </location>
    <ligand>
        <name>Zn(2+)</name>
        <dbReference type="ChEBI" id="CHEBI:29105"/>
    </ligand>
</feature>
<evidence type="ECO:0000313" key="9">
    <source>
        <dbReference type="Proteomes" id="UP000683246"/>
    </source>
</evidence>
<evidence type="ECO:0000256" key="1">
    <source>
        <dbReference type="ARBA" id="ARBA00007957"/>
    </source>
</evidence>
<protein>
    <submittedName>
        <fullName evidence="8">Transcriptional repressor</fullName>
    </submittedName>
</protein>
<dbReference type="AlphaFoldDB" id="A0A8J8MJI2"/>
<dbReference type="Proteomes" id="UP000683246">
    <property type="component" value="Chromosome"/>
</dbReference>
<evidence type="ECO:0000256" key="5">
    <source>
        <dbReference type="ARBA" id="ARBA00023125"/>
    </source>
</evidence>
<dbReference type="InterPro" id="IPR036390">
    <property type="entry name" value="WH_DNA-bd_sf"/>
</dbReference>
<comment type="similarity">
    <text evidence="1">Belongs to the Fur family.</text>
</comment>
<keyword evidence="6" id="KW-0804">Transcription</keyword>
<dbReference type="GO" id="GO:0045892">
    <property type="term" value="P:negative regulation of DNA-templated transcription"/>
    <property type="evidence" value="ECO:0007669"/>
    <property type="project" value="TreeGrafter"/>
</dbReference>
<dbReference type="Gene3D" id="1.10.10.10">
    <property type="entry name" value="Winged helix-like DNA-binding domain superfamily/Winged helix DNA-binding domain"/>
    <property type="match status" value="1"/>
</dbReference>
<feature type="binding site" evidence="7">
    <location>
        <position position="143"/>
    </location>
    <ligand>
        <name>Zn(2+)</name>
        <dbReference type="ChEBI" id="CHEBI:29105"/>
    </ligand>
</feature>
<keyword evidence="4" id="KW-0805">Transcription regulation</keyword>
<name>A0A8J8MJI2_9FIRM</name>
<gene>
    <name evidence="8" type="ORF">HZI73_10255</name>
</gene>
<dbReference type="InterPro" id="IPR002481">
    <property type="entry name" value="FUR"/>
</dbReference>
<dbReference type="CDD" id="cd07153">
    <property type="entry name" value="Fur_like"/>
    <property type="match status" value="1"/>
</dbReference>
<evidence type="ECO:0000256" key="4">
    <source>
        <dbReference type="ARBA" id="ARBA00023015"/>
    </source>
</evidence>
<dbReference type="KEGG" id="vpy:HZI73_10255"/>
<evidence type="ECO:0000256" key="3">
    <source>
        <dbReference type="ARBA" id="ARBA00022833"/>
    </source>
</evidence>
<keyword evidence="7" id="KW-0479">Metal-binding</keyword>
<accession>A0A8J8MJI2</accession>
<keyword evidence="5" id="KW-0238">DNA-binding</keyword>
<proteinExistence type="inferred from homology"/>
<keyword evidence="3 7" id="KW-0862">Zinc</keyword>
<keyword evidence="9" id="KW-1185">Reference proteome</keyword>
<feature type="binding site" evidence="7">
    <location>
        <position position="99"/>
    </location>
    <ligand>
        <name>Zn(2+)</name>
        <dbReference type="ChEBI" id="CHEBI:29105"/>
    </ligand>
</feature>